<dbReference type="SUPFAM" id="SSF48498">
    <property type="entry name" value="Tetracyclin repressor-like, C-terminal domain"/>
    <property type="match status" value="1"/>
</dbReference>
<gene>
    <name evidence="6" type="ORF">BHQ17_27320</name>
</gene>
<dbReference type="OrthoDB" id="4823039at2"/>
<dbReference type="Pfam" id="PF00440">
    <property type="entry name" value="TetR_N"/>
    <property type="match status" value="1"/>
</dbReference>
<accession>A0A1E3R3K1</accession>
<dbReference type="PANTHER" id="PTHR30055">
    <property type="entry name" value="HTH-TYPE TRANSCRIPTIONAL REGULATOR RUTR"/>
    <property type="match status" value="1"/>
</dbReference>
<dbReference type="Proteomes" id="UP000094243">
    <property type="component" value="Unassembled WGS sequence"/>
</dbReference>
<dbReference type="InterPro" id="IPR050109">
    <property type="entry name" value="HTH-type_TetR-like_transc_reg"/>
</dbReference>
<dbReference type="GO" id="GO:0003700">
    <property type="term" value="F:DNA-binding transcription factor activity"/>
    <property type="evidence" value="ECO:0007669"/>
    <property type="project" value="TreeGrafter"/>
</dbReference>
<dbReference type="PRINTS" id="PR00455">
    <property type="entry name" value="HTHTETR"/>
</dbReference>
<evidence type="ECO:0000313" key="7">
    <source>
        <dbReference type="Proteomes" id="UP000094243"/>
    </source>
</evidence>
<dbReference type="GO" id="GO:0000976">
    <property type="term" value="F:transcription cis-regulatory region binding"/>
    <property type="evidence" value="ECO:0007669"/>
    <property type="project" value="TreeGrafter"/>
</dbReference>
<dbReference type="PROSITE" id="PS50977">
    <property type="entry name" value="HTH_TETR_2"/>
    <property type="match status" value="1"/>
</dbReference>
<protein>
    <submittedName>
        <fullName evidence="6">TetR family transcriptional regulator</fullName>
    </submittedName>
</protein>
<sequence length="208" mass="22477">MASTGRPGQARTRLARAAVIGAARTLFAERGYAATTIEAISSAADVPQATVYRLFSSKRGILKAILDVSIAGDDQPVALPQRPRVQTLLADPDPERQVAGFVKIASEVNSRTAAVYRILVGAASSDSDAAALLEELNRQRRAGQGHLARSLARAGALRPGLRESDAADSIYALMSPEVYRLLVIDRNWSPKRYERWLSQLLVEGLLAR</sequence>
<keyword evidence="7" id="KW-1185">Reference proteome</keyword>
<reference evidence="7" key="1">
    <citation type="submission" date="2016-09" db="EMBL/GenBank/DDBJ databases">
        <authorList>
            <person name="Greninger A.L."/>
            <person name="Jerome K.R."/>
            <person name="Mcnair B."/>
            <person name="Wallis C."/>
            <person name="Fang F."/>
        </authorList>
    </citation>
    <scope>NUCLEOTIDE SEQUENCE [LARGE SCALE GENOMIC DNA]</scope>
    <source>
        <strain evidence="7">M7</strain>
    </source>
</reference>
<dbReference type="InterPro" id="IPR009057">
    <property type="entry name" value="Homeodomain-like_sf"/>
</dbReference>
<name>A0A1E3R3K1_9MYCO</name>
<dbReference type="SUPFAM" id="SSF46689">
    <property type="entry name" value="Homeodomain-like"/>
    <property type="match status" value="1"/>
</dbReference>
<evidence type="ECO:0000313" key="6">
    <source>
        <dbReference type="EMBL" id="ODQ84449.1"/>
    </source>
</evidence>
<dbReference type="Gene3D" id="1.10.357.10">
    <property type="entry name" value="Tetracycline Repressor, domain 2"/>
    <property type="match status" value="1"/>
</dbReference>
<keyword evidence="1" id="KW-0805">Transcription regulation</keyword>
<feature type="DNA-binding region" description="H-T-H motif" evidence="4">
    <location>
        <begin position="36"/>
        <end position="55"/>
    </location>
</feature>
<dbReference type="EMBL" id="MIGZ01000284">
    <property type="protein sequence ID" value="ODQ84449.1"/>
    <property type="molecule type" value="Genomic_DNA"/>
</dbReference>
<dbReference type="Gene3D" id="1.10.10.60">
    <property type="entry name" value="Homeodomain-like"/>
    <property type="match status" value="1"/>
</dbReference>
<dbReference type="AlphaFoldDB" id="A0A1E3R3K1"/>
<feature type="domain" description="HTH tetR-type" evidence="5">
    <location>
        <begin position="13"/>
        <end position="73"/>
    </location>
</feature>
<organism evidence="6 7">
    <name type="scientific">Mycolicibacterium holsaticum</name>
    <dbReference type="NCBI Taxonomy" id="152142"/>
    <lineage>
        <taxon>Bacteria</taxon>
        <taxon>Bacillati</taxon>
        <taxon>Actinomycetota</taxon>
        <taxon>Actinomycetes</taxon>
        <taxon>Mycobacteriales</taxon>
        <taxon>Mycobacteriaceae</taxon>
        <taxon>Mycolicibacterium</taxon>
    </lineage>
</organism>
<evidence type="ECO:0000256" key="3">
    <source>
        <dbReference type="ARBA" id="ARBA00023163"/>
    </source>
</evidence>
<evidence type="ECO:0000256" key="2">
    <source>
        <dbReference type="ARBA" id="ARBA00023125"/>
    </source>
</evidence>
<proteinExistence type="predicted"/>
<dbReference type="PANTHER" id="PTHR30055:SF234">
    <property type="entry name" value="HTH-TYPE TRANSCRIPTIONAL REGULATOR BETI"/>
    <property type="match status" value="1"/>
</dbReference>
<keyword evidence="3" id="KW-0804">Transcription</keyword>
<comment type="caution">
    <text evidence="6">The sequence shown here is derived from an EMBL/GenBank/DDBJ whole genome shotgun (WGS) entry which is preliminary data.</text>
</comment>
<evidence type="ECO:0000256" key="1">
    <source>
        <dbReference type="ARBA" id="ARBA00023015"/>
    </source>
</evidence>
<dbReference type="InterPro" id="IPR036271">
    <property type="entry name" value="Tet_transcr_reg_TetR-rel_C_sf"/>
</dbReference>
<dbReference type="InterPro" id="IPR001647">
    <property type="entry name" value="HTH_TetR"/>
</dbReference>
<keyword evidence="2 4" id="KW-0238">DNA-binding</keyword>
<evidence type="ECO:0000256" key="4">
    <source>
        <dbReference type="PROSITE-ProRule" id="PRU00335"/>
    </source>
</evidence>
<evidence type="ECO:0000259" key="5">
    <source>
        <dbReference type="PROSITE" id="PS50977"/>
    </source>
</evidence>
<dbReference type="RefSeq" id="WP_069408123.1">
    <property type="nucleotide sequence ID" value="NZ_MIGZ01000284.1"/>
</dbReference>